<dbReference type="AlphaFoldDB" id="A0A1X7SHI3"/>
<dbReference type="InParanoid" id="A0A1X7SHI3"/>
<reference evidence="1" key="1">
    <citation type="submission" date="2017-05" db="UniProtKB">
        <authorList>
            <consortium name="EnsemblMetazoa"/>
        </authorList>
    </citation>
    <scope>IDENTIFICATION</scope>
</reference>
<sequence length="139" mass="15917">YHAKNVHKWDGGKCFFHDLTVCDFGKCKKSDITCQGKPYITKNVLNCPFHSLAYEIACETVIAKSKQTIHKELGCCHTSVIESSHNELLQFRTKNLNLQNFRCFTIMFPLHLGLYKVTCPGCMCTKDQLTIGYLIYLTE</sequence>
<accession>A0A1X7SHI3</accession>
<proteinExistence type="predicted"/>
<dbReference type="STRING" id="400682.A0A1X7SHI3"/>
<dbReference type="PANTHER" id="PTHR34485:SF2">
    <property type="entry name" value="PROLINE RICH, LACRIMAL 1"/>
    <property type="match status" value="1"/>
</dbReference>
<evidence type="ECO:0000313" key="1">
    <source>
        <dbReference type="EnsemblMetazoa" id="Aqu2.1.01509_001"/>
    </source>
</evidence>
<dbReference type="EnsemblMetazoa" id="Aqu2.1.01509_001">
    <property type="protein sequence ID" value="Aqu2.1.01509_001"/>
    <property type="gene ID" value="Aqu2.1.01509"/>
</dbReference>
<organism evidence="1">
    <name type="scientific">Amphimedon queenslandica</name>
    <name type="common">Sponge</name>
    <dbReference type="NCBI Taxonomy" id="400682"/>
    <lineage>
        <taxon>Eukaryota</taxon>
        <taxon>Metazoa</taxon>
        <taxon>Porifera</taxon>
        <taxon>Demospongiae</taxon>
        <taxon>Heteroscleromorpha</taxon>
        <taxon>Haplosclerida</taxon>
        <taxon>Niphatidae</taxon>
        <taxon>Amphimedon</taxon>
    </lineage>
</organism>
<name>A0A1X7SHI3_AMPQE</name>
<protein>
    <submittedName>
        <fullName evidence="1">Uncharacterized protein</fullName>
    </submittedName>
</protein>
<dbReference type="PANTHER" id="PTHR34485">
    <property type="entry name" value="PROLINE-RICH, LACRIMAL 1"/>
    <property type="match status" value="1"/>
</dbReference>